<evidence type="ECO:0000313" key="3">
    <source>
        <dbReference type="Proteomes" id="UP000503640"/>
    </source>
</evidence>
<feature type="domain" description="HDOD" evidence="1">
    <location>
        <begin position="35"/>
        <end position="221"/>
    </location>
</feature>
<evidence type="ECO:0000259" key="1">
    <source>
        <dbReference type="PROSITE" id="PS51833"/>
    </source>
</evidence>
<dbReference type="PANTHER" id="PTHR33525">
    <property type="match status" value="1"/>
</dbReference>
<reference evidence="3" key="1">
    <citation type="journal article" date="2020" name="Appl. Environ. Microbiol.">
        <title>Diazotrophic Anaeromyxobacter Isolates from Soils.</title>
        <authorList>
            <person name="Masuda Y."/>
            <person name="Yamanaka H."/>
            <person name="Xu Z.X."/>
            <person name="Shiratori Y."/>
            <person name="Aono T."/>
            <person name="Amachi S."/>
            <person name="Senoo K."/>
            <person name="Itoh H."/>
        </authorList>
    </citation>
    <scope>NUCLEOTIDE SEQUENCE [LARGE SCALE GENOMIC DNA]</scope>
    <source>
        <strain evidence="3">R267</strain>
    </source>
</reference>
<dbReference type="RefSeq" id="WP_176068198.1">
    <property type="nucleotide sequence ID" value="NZ_BJTG01000010.1"/>
</dbReference>
<dbReference type="Proteomes" id="UP000503640">
    <property type="component" value="Unassembled WGS sequence"/>
</dbReference>
<gene>
    <name evidence="2" type="ORF">AMYX_38000</name>
</gene>
<sequence>MPSELIVATAPTAEVDPLELTAAVQKALASPSFRAPTLPAVALEVMQLASRSNVQFDEVVSVLQRDPVLAARVLSIAQSAFYATRSPVMTLHQAAIRLGLKTLRDLVLEAALHLEVFRVPGYDEIMARLYRHSTAVAHVSRAVCRRTLVNAEYAFLCGLLHDVGFAAALLAIVERPAWRRLSMRTLSPVLDAVHVDASGLLARQWKLPPPLQQLVAHHHDVVVNGRAEQANAALVLAEQLCWEAGAGMLPPPDDADPLSTATPEPPLEGLDVNWHGVFHEARKALKMDDAALGAARAEAFELVAQLG</sequence>
<name>A0A7I9VSK0_9BACT</name>
<evidence type="ECO:0000313" key="2">
    <source>
        <dbReference type="EMBL" id="GEJ59059.1"/>
    </source>
</evidence>
<keyword evidence="3" id="KW-1185">Reference proteome</keyword>
<dbReference type="InterPro" id="IPR013976">
    <property type="entry name" value="HDOD"/>
</dbReference>
<dbReference type="SUPFAM" id="SSF109604">
    <property type="entry name" value="HD-domain/PDEase-like"/>
    <property type="match status" value="1"/>
</dbReference>
<dbReference type="EMBL" id="BJTG01000010">
    <property type="protein sequence ID" value="GEJ59059.1"/>
    <property type="molecule type" value="Genomic_DNA"/>
</dbReference>
<dbReference type="Gene3D" id="1.10.3210.10">
    <property type="entry name" value="Hypothetical protein af1432"/>
    <property type="match status" value="1"/>
</dbReference>
<dbReference type="NCBIfam" id="TIGR00277">
    <property type="entry name" value="HDIG"/>
    <property type="match status" value="1"/>
</dbReference>
<dbReference type="PANTHER" id="PTHR33525:SF3">
    <property type="entry name" value="RIBONUCLEASE Y"/>
    <property type="match status" value="1"/>
</dbReference>
<dbReference type="Pfam" id="PF08668">
    <property type="entry name" value="HDOD"/>
    <property type="match status" value="1"/>
</dbReference>
<dbReference type="PROSITE" id="PS51833">
    <property type="entry name" value="HDOD"/>
    <property type="match status" value="1"/>
</dbReference>
<proteinExistence type="predicted"/>
<dbReference type="AlphaFoldDB" id="A0A7I9VSK0"/>
<dbReference type="InterPro" id="IPR006675">
    <property type="entry name" value="HDIG_dom"/>
</dbReference>
<protein>
    <recommendedName>
        <fullName evidence="1">HDOD domain-containing protein</fullName>
    </recommendedName>
</protein>
<dbReference type="InterPro" id="IPR052340">
    <property type="entry name" value="RNase_Y/CdgJ"/>
</dbReference>
<organism evidence="2 3">
    <name type="scientific">Anaeromyxobacter diazotrophicus</name>
    <dbReference type="NCBI Taxonomy" id="2590199"/>
    <lineage>
        <taxon>Bacteria</taxon>
        <taxon>Pseudomonadati</taxon>
        <taxon>Myxococcota</taxon>
        <taxon>Myxococcia</taxon>
        <taxon>Myxococcales</taxon>
        <taxon>Cystobacterineae</taxon>
        <taxon>Anaeromyxobacteraceae</taxon>
        <taxon>Anaeromyxobacter</taxon>
    </lineage>
</organism>
<accession>A0A7I9VSK0</accession>
<comment type="caution">
    <text evidence="2">The sequence shown here is derived from an EMBL/GenBank/DDBJ whole genome shotgun (WGS) entry which is preliminary data.</text>
</comment>